<accession>A0A4C1Y1D5</accession>
<sequence length="163" mass="18587">MPRRLPTRTHLPAPAPAYCRIRGPIYTSTPLRGRKPLLVSTRLAIFNNDDVRVDESNRFREVGHPRSIRRREHRCNFGAAKTRRSRRRTDATVESDPKFTMDCHLQTLAANDCRAIVKTPYAPVELWSKHADDTVHAGSRWRPAITAGPNKSRLTSMPEARIP</sequence>
<evidence type="ECO:0000256" key="1">
    <source>
        <dbReference type="SAM" id="MobiDB-lite"/>
    </source>
</evidence>
<dbReference type="AlphaFoldDB" id="A0A4C1Y1D5"/>
<proteinExistence type="predicted"/>
<organism evidence="2 3">
    <name type="scientific">Eumeta variegata</name>
    <name type="common">Bagworm moth</name>
    <name type="synonym">Eumeta japonica</name>
    <dbReference type="NCBI Taxonomy" id="151549"/>
    <lineage>
        <taxon>Eukaryota</taxon>
        <taxon>Metazoa</taxon>
        <taxon>Ecdysozoa</taxon>
        <taxon>Arthropoda</taxon>
        <taxon>Hexapoda</taxon>
        <taxon>Insecta</taxon>
        <taxon>Pterygota</taxon>
        <taxon>Neoptera</taxon>
        <taxon>Endopterygota</taxon>
        <taxon>Lepidoptera</taxon>
        <taxon>Glossata</taxon>
        <taxon>Ditrysia</taxon>
        <taxon>Tineoidea</taxon>
        <taxon>Psychidae</taxon>
        <taxon>Oiketicinae</taxon>
        <taxon>Eumeta</taxon>
    </lineage>
</organism>
<reference evidence="2 3" key="1">
    <citation type="journal article" date="2019" name="Commun. Biol.">
        <title>The bagworm genome reveals a unique fibroin gene that provides high tensile strength.</title>
        <authorList>
            <person name="Kono N."/>
            <person name="Nakamura H."/>
            <person name="Ohtoshi R."/>
            <person name="Tomita M."/>
            <person name="Numata K."/>
            <person name="Arakawa K."/>
        </authorList>
    </citation>
    <scope>NUCLEOTIDE SEQUENCE [LARGE SCALE GENOMIC DNA]</scope>
</reference>
<name>A0A4C1Y1D5_EUMVA</name>
<keyword evidence="3" id="KW-1185">Reference proteome</keyword>
<feature type="region of interest" description="Disordered" evidence="1">
    <location>
        <begin position="140"/>
        <end position="163"/>
    </location>
</feature>
<dbReference type="EMBL" id="BGZK01001033">
    <property type="protein sequence ID" value="GBP69193.1"/>
    <property type="molecule type" value="Genomic_DNA"/>
</dbReference>
<dbReference type="Proteomes" id="UP000299102">
    <property type="component" value="Unassembled WGS sequence"/>
</dbReference>
<comment type="caution">
    <text evidence="2">The sequence shown here is derived from an EMBL/GenBank/DDBJ whole genome shotgun (WGS) entry which is preliminary data.</text>
</comment>
<evidence type="ECO:0000313" key="2">
    <source>
        <dbReference type="EMBL" id="GBP69193.1"/>
    </source>
</evidence>
<gene>
    <name evidence="2" type="ORF">EVAR_54151_1</name>
</gene>
<protein>
    <submittedName>
        <fullName evidence="2">Uncharacterized protein</fullName>
    </submittedName>
</protein>
<evidence type="ECO:0000313" key="3">
    <source>
        <dbReference type="Proteomes" id="UP000299102"/>
    </source>
</evidence>